<organism evidence="1 2">
    <name type="scientific">Olea europaea subsp. europaea</name>
    <dbReference type="NCBI Taxonomy" id="158383"/>
    <lineage>
        <taxon>Eukaryota</taxon>
        <taxon>Viridiplantae</taxon>
        <taxon>Streptophyta</taxon>
        <taxon>Embryophyta</taxon>
        <taxon>Tracheophyta</taxon>
        <taxon>Spermatophyta</taxon>
        <taxon>Magnoliopsida</taxon>
        <taxon>eudicotyledons</taxon>
        <taxon>Gunneridae</taxon>
        <taxon>Pentapetalae</taxon>
        <taxon>asterids</taxon>
        <taxon>lamiids</taxon>
        <taxon>Lamiales</taxon>
        <taxon>Oleaceae</taxon>
        <taxon>Oleeae</taxon>
        <taxon>Olea</taxon>
    </lineage>
</organism>
<comment type="caution">
    <text evidence="1">The sequence shown here is derived from an EMBL/GenBank/DDBJ whole genome shotgun (WGS) entry which is preliminary data.</text>
</comment>
<gene>
    <name evidence="1" type="ORF">OLEA9_A014035</name>
</gene>
<protein>
    <submittedName>
        <fullName evidence="1">Uncharacterized protein</fullName>
    </submittedName>
</protein>
<evidence type="ECO:0000313" key="1">
    <source>
        <dbReference type="EMBL" id="CAA2991749.1"/>
    </source>
</evidence>
<evidence type="ECO:0000313" key="2">
    <source>
        <dbReference type="Proteomes" id="UP000594638"/>
    </source>
</evidence>
<proteinExistence type="predicted"/>
<reference evidence="1 2" key="1">
    <citation type="submission" date="2019-12" db="EMBL/GenBank/DDBJ databases">
        <authorList>
            <person name="Alioto T."/>
            <person name="Alioto T."/>
            <person name="Gomez Garrido J."/>
        </authorList>
    </citation>
    <scope>NUCLEOTIDE SEQUENCE [LARGE SCALE GENOMIC DNA]</scope>
</reference>
<dbReference type="AlphaFoldDB" id="A0A8S0SHE3"/>
<sequence>MAVAAVPVEVVTVKTKAVESPLSYAPMEKPSDLSSQRGAAAASAGLHWKFEFPLTTRCQISCSAEGDHKQMAITERKPFSTFSWLLQCDLPRPKEEVVDLLSTDEWRHRRVTVDRLSDAEFVSSQCASFSFT</sequence>
<accession>A0A8S0SHE3</accession>
<dbReference type="Proteomes" id="UP000594638">
    <property type="component" value="Unassembled WGS sequence"/>
</dbReference>
<dbReference type="EMBL" id="CACTIH010005427">
    <property type="protein sequence ID" value="CAA2991749.1"/>
    <property type="molecule type" value="Genomic_DNA"/>
</dbReference>
<keyword evidence="2" id="KW-1185">Reference proteome</keyword>
<name>A0A8S0SHE3_OLEEU</name>
<dbReference type="Gramene" id="OE9A014035T1">
    <property type="protein sequence ID" value="OE9A014035C1"/>
    <property type="gene ID" value="OE9A014035"/>
</dbReference>